<proteinExistence type="predicted"/>
<dbReference type="GO" id="GO:0046872">
    <property type="term" value="F:metal ion binding"/>
    <property type="evidence" value="ECO:0007669"/>
    <property type="project" value="InterPro"/>
</dbReference>
<keyword evidence="3" id="KW-0645">Protease</keyword>
<dbReference type="InterPro" id="IPR011249">
    <property type="entry name" value="Metalloenz_LuxS/M16"/>
</dbReference>
<dbReference type="VEuPathDB" id="ToxoDB:EBH_0056120"/>
<name>U6LT27_9EIME</name>
<reference evidence="3" key="2">
    <citation type="submission" date="2013-10" db="EMBL/GenBank/DDBJ databases">
        <authorList>
            <person name="Aslett M."/>
        </authorList>
    </citation>
    <scope>NUCLEOTIDE SEQUENCE [LARGE SCALE GENOMIC DNA]</scope>
    <source>
        <strain evidence="3">Houghton</strain>
    </source>
</reference>
<evidence type="ECO:0000256" key="1">
    <source>
        <dbReference type="SAM" id="MobiDB-lite"/>
    </source>
</evidence>
<gene>
    <name evidence="3" type="ORF">EBH_0056120</name>
</gene>
<protein>
    <submittedName>
        <fullName evidence="3">Zinc metalloprotease 2, putative</fullName>
    </submittedName>
</protein>
<reference evidence="3" key="1">
    <citation type="submission" date="2013-10" db="EMBL/GenBank/DDBJ databases">
        <title>Genomic analysis of the causative agents of coccidiosis in chickens.</title>
        <authorList>
            <person name="Reid A.J."/>
            <person name="Blake D."/>
            <person name="Billington K."/>
            <person name="Browne H."/>
            <person name="Dunn M."/>
            <person name="Hung S."/>
            <person name="Kawahara F."/>
            <person name="Miranda-Saavedra D."/>
            <person name="Mourier T."/>
            <person name="Nagra H."/>
            <person name="Otto T.D."/>
            <person name="Rawlings N."/>
            <person name="Sanchez A."/>
            <person name="Sanders M."/>
            <person name="Subramaniam C."/>
            <person name="Tay Y."/>
            <person name="Dear P."/>
            <person name="Doerig C."/>
            <person name="Gruber A."/>
            <person name="Parkinson J."/>
            <person name="Shirley M."/>
            <person name="Wan K.L."/>
            <person name="Berriman M."/>
            <person name="Tomley F."/>
            <person name="Pain A."/>
        </authorList>
    </citation>
    <scope>NUCLEOTIDE SEQUENCE [LARGE SCALE GENOMIC DNA]</scope>
    <source>
        <strain evidence="3">Houghton</strain>
    </source>
</reference>
<dbReference type="EMBL" id="HG713302">
    <property type="protein sequence ID" value="CDJ53316.1"/>
    <property type="molecule type" value="Genomic_DNA"/>
</dbReference>
<accession>U6LT27</accession>
<dbReference type="Pfam" id="PF08367">
    <property type="entry name" value="M16C_assoc"/>
    <property type="match status" value="1"/>
</dbReference>
<evidence type="ECO:0000313" key="4">
    <source>
        <dbReference type="Proteomes" id="UP000030750"/>
    </source>
</evidence>
<dbReference type="GO" id="GO:0016485">
    <property type="term" value="P:protein processing"/>
    <property type="evidence" value="ECO:0007669"/>
    <property type="project" value="TreeGrafter"/>
</dbReference>
<keyword evidence="3" id="KW-0378">Hydrolase</keyword>
<dbReference type="SUPFAM" id="SSF63411">
    <property type="entry name" value="LuxS/MPP-like metallohydrolase"/>
    <property type="match status" value="3"/>
</dbReference>
<sequence length="688" mass="72929">MVLKVEQVVLRCLGRLAEEGFAAAAVAAALNTMEFSLRELNTGSFPKGLSLVLDLATEANYGRDPVSILRFEGRLQQVREKIERKEPLFQDLIKRYFLKNTHRVTVRLRADPEMEQRELQQEREKLGKIQQSLTPQLVESILADQIALKQKQLTEETPEALASLPVLRLEDVKEAKNEIPIQIQTLAGSPVISHLLPTSNILYAEIFISLADLNLQDLQLLRLFSRLLLETGTAAYTPEQLQHQIGIHTGGIAAATDIRTISKEPGTVADPFSSVGFLVLSGKAMKGKVGELFCLFSSILHSSRVSVASRAKEILRENIAAAEAAAAAAGHRAAARRVLAALTATGAANELRHGIAYRDAAKEMLQEAETNWGALEERLFALRKKLLRKENILINLTGDKETLAAAMGEEAAAAAAAAAAAVTGTGTPTAAAPAAAPAPAAAAAAAGGAAAGGAAAGRETLMAFIESLPVNFVSLGGRLVEAGSGVSAAAFVAAHAVSVHHLWKQVREVGGAYGSSFQFDYSGIYIFSSYRDPQLLQTLLAYRSSSSFLLQRSKTMQQQDTNNAILSVLRDIDAPLPNDQKGNKSFWQAVLETTPADFADFAAKLAAALQKETLVAAVSSQQAYQEANSKDPSLLLQPIYVFADKRSSSSSSSSSSGGDGSSSSGDSSSSSSSSNGDSSSSKPAVAVA</sequence>
<dbReference type="Gene3D" id="3.30.830.10">
    <property type="entry name" value="Metalloenzyme, LuxS/M16 peptidase-like"/>
    <property type="match status" value="3"/>
</dbReference>
<feature type="domain" description="Peptidase M16C associated" evidence="2">
    <location>
        <begin position="108"/>
        <end position="364"/>
    </location>
</feature>
<keyword evidence="3" id="KW-0482">Metalloprotease</keyword>
<dbReference type="AlphaFoldDB" id="U6LT27"/>
<dbReference type="GO" id="GO:0004222">
    <property type="term" value="F:metalloendopeptidase activity"/>
    <property type="evidence" value="ECO:0007669"/>
    <property type="project" value="TreeGrafter"/>
</dbReference>
<evidence type="ECO:0000313" key="3">
    <source>
        <dbReference type="EMBL" id="CDJ53316.1"/>
    </source>
</evidence>
<dbReference type="Pfam" id="PF22516">
    <property type="entry name" value="PreP_C"/>
    <property type="match status" value="1"/>
</dbReference>
<feature type="compositionally biased region" description="Low complexity" evidence="1">
    <location>
        <begin position="648"/>
        <end position="681"/>
    </location>
</feature>
<dbReference type="InterPro" id="IPR013578">
    <property type="entry name" value="Peptidase_M16C_assoc"/>
</dbReference>
<organism evidence="3 4">
    <name type="scientific">Eimeria brunetti</name>
    <dbReference type="NCBI Taxonomy" id="51314"/>
    <lineage>
        <taxon>Eukaryota</taxon>
        <taxon>Sar</taxon>
        <taxon>Alveolata</taxon>
        <taxon>Apicomplexa</taxon>
        <taxon>Conoidasida</taxon>
        <taxon>Coccidia</taxon>
        <taxon>Eucoccidiorida</taxon>
        <taxon>Eimeriorina</taxon>
        <taxon>Eimeriidae</taxon>
        <taxon>Eimeria</taxon>
    </lineage>
</organism>
<dbReference type="PANTHER" id="PTHR43016:SF13">
    <property type="entry name" value="PRESEQUENCE PROTEASE, MITOCHONDRIAL"/>
    <property type="match status" value="1"/>
</dbReference>
<evidence type="ECO:0000259" key="2">
    <source>
        <dbReference type="SMART" id="SM01264"/>
    </source>
</evidence>
<keyword evidence="4" id="KW-1185">Reference proteome</keyword>
<dbReference type="Proteomes" id="UP000030750">
    <property type="component" value="Unassembled WGS sequence"/>
</dbReference>
<feature type="region of interest" description="Disordered" evidence="1">
    <location>
        <begin position="645"/>
        <end position="688"/>
    </location>
</feature>
<dbReference type="OrthoDB" id="311076at2759"/>
<dbReference type="PANTHER" id="PTHR43016">
    <property type="entry name" value="PRESEQUENCE PROTEASE"/>
    <property type="match status" value="1"/>
</dbReference>
<dbReference type="SMART" id="SM01264">
    <property type="entry name" value="M16C_associated"/>
    <property type="match status" value="1"/>
</dbReference>
<dbReference type="InterPro" id="IPR055130">
    <property type="entry name" value="PreP_C"/>
</dbReference>